<evidence type="ECO:0000256" key="7">
    <source>
        <dbReference type="PROSITE-ProRule" id="PRU00409"/>
    </source>
</evidence>
<evidence type="ECO:0000259" key="9">
    <source>
        <dbReference type="PROSITE" id="PS50979"/>
    </source>
</evidence>
<dbReference type="InterPro" id="IPR011764">
    <property type="entry name" value="Biotin_carboxylation_dom"/>
</dbReference>
<dbReference type="NCBIfam" id="NF006367">
    <property type="entry name" value="PRK08591.1"/>
    <property type="match status" value="1"/>
</dbReference>
<dbReference type="InterPro" id="IPR005481">
    <property type="entry name" value="BC-like_N"/>
</dbReference>
<dbReference type="InterPro" id="IPR005482">
    <property type="entry name" value="Biotin_COase_C"/>
</dbReference>
<dbReference type="EC" id="6.3.4.14" evidence="10"/>
<dbReference type="Pfam" id="PF02785">
    <property type="entry name" value="Biotin_carb_C"/>
    <property type="match status" value="1"/>
</dbReference>
<evidence type="ECO:0000313" key="10">
    <source>
        <dbReference type="EMBL" id="MBU3852728.1"/>
    </source>
</evidence>
<gene>
    <name evidence="10" type="primary">accC</name>
    <name evidence="10" type="ORF">H9789_02650</name>
</gene>
<dbReference type="Pfam" id="PF02786">
    <property type="entry name" value="CPSase_L_D2"/>
    <property type="match status" value="1"/>
</dbReference>
<reference evidence="10" key="2">
    <citation type="submission" date="2021-04" db="EMBL/GenBank/DDBJ databases">
        <authorList>
            <person name="Gilroy R."/>
        </authorList>
    </citation>
    <scope>NUCLEOTIDE SEQUENCE</scope>
    <source>
        <strain evidence="10">G3-2149</strain>
    </source>
</reference>
<dbReference type="GO" id="GO:0046872">
    <property type="term" value="F:metal ion binding"/>
    <property type="evidence" value="ECO:0007669"/>
    <property type="project" value="UniProtKB-KW"/>
</dbReference>
<dbReference type="Pfam" id="PF00289">
    <property type="entry name" value="Biotin_carb_N"/>
    <property type="match status" value="1"/>
</dbReference>
<keyword evidence="6" id="KW-0092">Biotin</keyword>
<protein>
    <submittedName>
        <fullName evidence="10">Acetyl-CoA carboxylase biotin carboxylase subunit</fullName>
        <ecNumber evidence="10">6.3.4.14</ecNumber>
    </submittedName>
</protein>
<proteinExistence type="predicted"/>
<dbReference type="SUPFAM" id="SSF52440">
    <property type="entry name" value="PreATP-grasp domain"/>
    <property type="match status" value="1"/>
</dbReference>
<dbReference type="SMART" id="SM00878">
    <property type="entry name" value="Biotin_carb_C"/>
    <property type="match status" value="1"/>
</dbReference>
<dbReference type="InterPro" id="IPR011761">
    <property type="entry name" value="ATP-grasp"/>
</dbReference>
<dbReference type="Proteomes" id="UP000823865">
    <property type="component" value="Unassembled WGS sequence"/>
</dbReference>
<keyword evidence="3 7" id="KW-0547">Nucleotide-binding</keyword>
<name>A0A9E2L6Z2_9BACT</name>
<dbReference type="PROSITE" id="PS50975">
    <property type="entry name" value="ATP_GRASP"/>
    <property type="match status" value="1"/>
</dbReference>
<evidence type="ECO:0000259" key="8">
    <source>
        <dbReference type="PROSITE" id="PS50975"/>
    </source>
</evidence>
<keyword evidence="4 7" id="KW-0067">ATP-binding</keyword>
<evidence type="ECO:0000256" key="5">
    <source>
        <dbReference type="ARBA" id="ARBA00022842"/>
    </source>
</evidence>
<keyword evidence="5" id="KW-0460">Magnesium</keyword>
<accession>A0A9E2L6Z2</accession>
<dbReference type="FunFam" id="3.40.50.20:FF:000010">
    <property type="entry name" value="Propionyl-CoA carboxylase subunit alpha"/>
    <property type="match status" value="1"/>
</dbReference>
<dbReference type="InterPro" id="IPR005479">
    <property type="entry name" value="CPAse_ATP-bd"/>
</dbReference>
<feature type="domain" description="ATP-grasp" evidence="8">
    <location>
        <begin position="131"/>
        <end position="328"/>
    </location>
</feature>
<keyword evidence="2" id="KW-0479">Metal-binding</keyword>
<evidence type="ECO:0000256" key="6">
    <source>
        <dbReference type="ARBA" id="ARBA00023267"/>
    </source>
</evidence>
<dbReference type="GO" id="GO:0004075">
    <property type="term" value="F:biotin carboxylase activity"/>
    <property type="evidence" value="ECO:0007669"/>
    <property type="project" value="UniProtKB-EC"/>
</dbReference>
<dbReference type="FunFam" id="3.30.1490.20:FF:000018">
    <property type="entry name" value="Biotin carboxylase"/>
    <property type="match status" value="1"/>
</dbReference>
<dbReference type="AlphaFoldDB" id="A0A9E2L6Z2"/>
<feature type="domain" description="Biotin carboxylation" evidence="9">
    <location>
        <begin position="12"/>
        <end position="457"/>
    </location>
</feature>
<dbReference type="InterPro" id="IPR004549">
    <property type="entry name" value="Acetyl_CoA_COase_biotin_COase"/>
</dbReference>
<dbReference type="InterPro" id="IPR016185">
    <property type="entry name" value="PreATP-grasp_dom_sf"/>
</dbReference>
<dbReference type="GO" id="GO:0005524">
    <property type="term" value="F:ATP binding"/>
    <property type="evidence" value="ECO:0007669"/>
    <property type="project" value="UniProtKB-UniRule"/>
</dbReference>
<evidence type="ECO:0000256" key="4">
    <source>
        <dbReference type="ARBA" id="ARBA00022840"/>
    </source>
</evidence>
<dbReference type="SUPFAM" id="SSF51246">
    <property type="entry name" value="Rudiment single hybrid motif"/>
    <property type="match status" value="1"/>
</dbReference>
<dbReference type="PROSITE" id="PS00867">
    <property type="entry name" value="CPSASE_2"/>
    <property type="match status" value="1"/>
</dbReference>
<sequence>MVVSTNTPHHRAIRKVLIANRGEIAVRVMRSCREMEIRSVAVFSEADRTAKHVLYADEACCIGPAASKDSYLNIDKIIAAAKKHQVDAIHPGYGFLSENSEFARRCKEEGIIFIGPTAETMDMMGDKISARTCMKAAQVPVVPGTEKGLQSPEEALAVAKEIGFPVMMKASMGGGGKGIRLIHDESEVKEAYLSAKSESLSSFGDDTVYIEKFVEEPHHIEFQILGDMYGNVIHLYERECSVQRRNQKIVEESPSPFVTPELREKMGQAAVAAAKAVNYVGAGTIEFLVDKNRNFYFLEMNTRLQVEHPITEEVVGVDLVKEQINVASGLPLRLKQEDIKQRGHAIECRICAEDTEFNFMPSPGMIRQLVEPNGIGVRFDSYVYEGYEIPIHYDPMIGKLIVWAVNREYAIERMRRVLYEFKITGVKNNISYLRKIMSTPDFVEGHYDTGFIAKNAEALKHKNSSKGTAENIAIIAAYIDYLMNLEENASAGLKDNSPISRWRAFGLHKGVLRI</sequence>
<reference evidence="10" key="1">
    <citation type="journal article" date="2021" name="PeerJ">
        <title>Extensive microbial diversity within the chicken gut microbiome revealed by metagenomics and culture.</title>
        <authorList>
            <person name="Gilroy R."/>
            <person name="Ravi A."/>
            <person name="Getino M."/>
            <person name="Pursley I."/>
            <person name="Horton D.L."/>
            <person name="Alikhan N.F."/>
            <person name="Baker D."/>
            <person name="Gharbi K."/>
            <person name="Hall N."/>
            <person name="Watson M."/>
            <person name="Adriaenssens E.M."/>
            <person name="Foster-Nyarko E."/>
            <person name="Jarju S."/>
            <person name="Secka A."/>
            <person name="Antonio M."/>
            <person name="Oren A."/>
            <person name="Chaudhuri R.R."/>
            <person name="La Ragione R."/>
            <person name="Hildebrand F."/>
            <person name="Pallen M.J."/>
        </authorList>
    </citation>
    <scope>NUCLEOTIDE SEQUENCE</scope>
    <source>
        <strain evidence="10">G3-2149</strain>
    </source>
</reference>
<keyword evidence="1 10" id="KW-0436">Ligase</keyword>
<dbReference type="Gene3D" id="3.30.470.20">
    <property type="entry name" value="ATP-grasp fold, B domain"/>
    <property type="match status" value="1"/>
</dbReference>
<dbReference type="NCBIfam" id="TIGR00514">
    <property type="entry name" value="accC"/>
    <property type="match status" value="1"/>
</dbReference>
<dbReference type="PROSITE" id="PS00866">
    <property type="entry name" value="CPSASE_1"/>
    <property type="match status" value="1"/>
</dbReference>
<dbReference type="FunFam" id="3.30.470.20:FF:000028">
    <property type="entry name" value="Methylcrotonoyl-CoA carboxylase subunit alpha, mitochondrial"/>
    <property type="match status" value="1"/>
</dbReference>
<dbReference type="PANTHER" id="PTHR45007:SF1">
    <property type="entry name" value="CARBOXYLASE, PUTATIVE (AFU_ORTHOLOGUE AFUA_5G07570)-RELATED"/>
    <property type="match status" value="1"/>
</dbReference>
<dbReference type="PROSITE" id="PS50979">
    <property type="entry name" value="BC"/>
    <property type="match status" value="1"/>
</dbReference>
<dbReference type="PANTHER" id="PTHR45007">
    <property type="entry name" value="CARBOXYLASE, PUTATIVE (AFU_ORTHOLOGUE AFUA_5G07570)-RELATED"/>
    <property type="match status" value="1"/>
</dbReference>
<comment type="caution">
    <text evidence="10">The sequence shown here is derived from an EMBL/GenBank/DDBJ whole genome shotgun (WGS) entry which is preliminary data.</text>
</comment>
<evidence type="ECO:0000256" key="3">
    <source>
        <dbReference type="ARBA" id="ARBA00022741"/>
    </source>
</evidence>
<organism evidence="10 11">
    <name type="scientific">Candidatus Paraprevotella stercoravium</name>
    <dbReference type="NCBI Taxonomy" id="2838725"/>
    <lineage>
        <taxon>Bacteria</taxon>
        <taxon>Pseudomonadati</taxon>
        <taxon>Bacteroidota</taxon>
        <taxon>Bacteroidia</taxon>
        <taxon>Bacteroidales</taxon>
        <taxon>Prevotellaceae</taxon>
        <taxon>Paraprevotella</taxon>
    </lineage>
</organism>
<evidence type="ECO:0000256" key="1">
    <source>
        <dbReference type="ARBA" id="ARBA00022598"/>
    </source>
</evidence>
<dbReference type="EMBL" id="JAHLFU010000048">
    <property type="protein sequence ID" value="MBU3852728.1"/>
    <property type="molecule type" value="Genomic_DNA"/>
</dbReference>
<dbReference type="InterPro" id="IPR011054">
    <property type="entry name" value="Rudment_hybrid_motif"/>
</dbReference>
<evidence type="ECO:0000313" key="11">
    <source>
        <dbReference type="Proteomes" id="UP000823865"/>
    </source>
</evidence>
<evidence type="ECO:0000256" key="2">
    <source>
        <dbReference type="ARBA" id="ARBA00022723"/>
    </source>
</evidence>
<dbReference type="SUPFAM" id="SSF56059">
    <property type="entry name" value="Glutathione synthetase ATP-binding domain-like"/>
    <property type="match status" value="1"/>
</dbReference>